<accession>A0ABW4HGB3</accession>
<evidence type="ECO:0000313" key="1">
    <source>
        <dbReference type="EMBL" id="MFD1604603.1"/>
    </source>
</evidence>
<dbReference type="RefSeq" id="WP_379815692.1">
    <property type="nucleotide sequence ID" value="NZ_JBHUDZ010000016.1"/>
</dbReference>
<evidence type="ECO:0000313" key="2">
    <source>
        <dbReference type="Proteomes" id="UP001597138"/>
    </source>
</evidence>
<organism evidence="1 2">
    <name type="scientific">Flavobacterium artemisiae</name>
    <dbReference type="NCBI Taxonomy" id="2126556"/>
    <lineage>
        <taxon>Bacteria</taxon>
        <taxon>Pseudomonadati</taxon>
        <taxon>Bacteroidota</taxon>
        <taxon>Flavobacteriia</taxon>
        <taxon>Flavobacteriales</taxon>
        <taxon>Flavobacteriaceae</taxon>
        <taxon>Flavobacterium</taxon>
    </lineage>
</organism>
<sequence>MTKEDFKTNLLKTIQEITADSIDKTLFFTVYPVKENNVTYNSSDDIVRLWILTNKNVENRKFTVDEVVDFLSMPNYRYPLWVKVFLSESTNKEIIFELKVSMRFRTPTQLKHIETGHPPFIYEV</sequence>
<comment type="caution">
    <text evidence="1">The sequence shown here is derived from an EMBL/GenBank/DDBJ whole genome shotgun (WGS) entry which is preliminary data.</text>
</comment>
<dbReference type="Proteomes" id="UP001597138">
    <property type="component" value="Unassembled WGS sequence"/>
</dbReference>
<name>A0ABW4HGB3_9FLAO</name>
<reference evidence="2" key="1">
    <citation type="journal article" date="2019" name="Int. J. Syst. Evol. Microbiol.">
        <title>The Global Catalogue of Microorganisms (GCM) 10K type strain sequencing project: providing services to taxonomists for standard genome sequencing and annotation.</title>
        <authorList>
            <consortium name="The Broad Institute Genomics Platform"/>
            <consortium name="The Broad Institute Genome Sequencing Center for Infectious Disease"/>
            <person name="Wu L."/>
            <person name="Ma J."/>
        </authorList>
    </citation>
    <scope>NUCLEOTIDE SEQUENCE [LARGE SCALE GENOMIC DNA]</scope>
    <source>
        <strain evidence="2">CCUG 70865</strain>
    </source>
</reference>
<protein>
    <submittedName>
        <fullName evidence="1">Uncharacterized protein</fullName>
    </submittedName>
</protein>
<keyword evidence="2" id="KW-1185">Reference proteome</keyword>
<gene>
    <name evidence="1" type="ORF">ACFSC2_17835</name>
</gene>
<proteinExistence type="predicted"/>
<dbReference type="EMBL" id="JBHUDZ010000016">
    <property type="protein sequence ID" value="MFD1604603.1"/>
    <property type="molecule type" value="Genomic_DNA"/>
</dbReference>